<dbReference type="GO" id="GO:0004844">
    <property type="term" value="F:uracil DNA N-glycosylase activity"/>
    <property type="evidence" value="ECO:0007669"/>
    <property type="project" value="UniProtKB-UniRule"/>
</dbReference>
<reference evidence="11" key="1">
    <citation type="submission" date="2020-10" db="EMBL/GenBank/DDBJ databases">
        <authorList>
            <person name="Gilroy R."/>
        </authorList>
    </citation>
    <scope>NUCLEOTIDE SEQUENCE</scope>
    <source>
        <strain evidence="11">CHK191-8634</strain>
    </source>
</reference>
<feature type="active site" description="Proton acceptor" evidence="9">
    <location>
        <position position="64"/>
    </location>
</feature>
<keyword evidence="6 9" id="KW-0227">DNA damage</keyword>
<gene>
    <name evidence="9 11" type="primary">ung</name>
    <name evidence="11" type="ORF">IAB67_07820</name>
</gene>
<dbReference type="SMART" id="SM00986">
    <property type="entry name" value="UDG"/>
    <property type="match status" value="1"/>
</dbReference>
<keyword evidence="11" id="KW-0326">Glycosidase</keyword>
<evidence type="ECO:0000256" key="2">
    <source>
        <dbReference type="ARBA" id="ARBA00002631"/>
    </source>
</evidence>
<keyword evidence="7 9" id="KW-0378">Hydrolase</keyword>
<dbReference type="PANTHER" id="PTHR11264">
    <property type="entry name" value="URACIL-DNA GLYCOSYLASE"/>
    <property type="match status" value="1"/>
</dbReference>
<dbReference type="EC" id="3.2.2.27" evidence="4 9"/>
<dbReference type="NCBIfam" id="NF003588">
    <property type="entry name" value="PRK05254.1-1"/>
    <property type="match status" value="1"/>
</dbReference>
<keyword evidence="9" id="KW-0963">Cytoplasm</keyword>
<evidence type="ECO:0000256" key="8">
    <source>
        <dbReference type="ARBA" id="ARBA00023204"/>
    </source>
</evidence>
<comment type="function">
    <text evidence="2 9">Excises uracil residues from the DNA which can arise as a result of misincorporation of dUMP residues by DNA polymerase or due to deamination of cytosine.</text>
</comment>
<evidence type="ECO:0000256" key="6">
    <source>
        <dbReference type="ARBA" id="ARBA00022763"/>
    </source>
</evidence>
<evidence type="ECO:0000256" key="1">
    <source>
        <dbReference type="ARBA" id="ARBA00001400"/>
    </source>
</evidence>
<sequence length="226" mass="25107">MVHIGNDWDTVLAGEFDREYYQKLRAFLKREYASGPVYPDMYDIFNALRLTPYSAVSVVILGQDPYHGPGQAHGLSFSVRRGVPVPPSLSNIFQEIQSDVGAPIPPHGCLESWARQGVLLLNTVLTVRAGQPNSHRGAGWEIFTDHVIEKLALRPEPMVFMLWGANARAKAPLLRGTPHLVLQCAHPSPLSASGFFGCRHFSRANEFLVRNGQKPIDWSSPSHEEV</sequence>
<evidence type="ECO:0000313" key="12">
    <source>
        <dbReference type="Proteomes" id="UP000824073"/>
    </source>
</evidence>
<reference evidence="11" key="2">
    <citation type="journal article" date="2021" name="PeerJ">
        <title>Extensive microbial diversity within the chicken gut microbiome revealed by metagenomics and culture.</title>
        <authorList>
            <person name="Gilroy R."/>
            <person name="Ravi A."/>
            <person name="Getino M."/>
            <person name="Pursley I."/>
            <person name="Horton D.L."/>
            <person name="Alikhan N.F."/>
            <person name="Baker D."/>
            <person name="Gharbi K."/>
            <person name="Hall N."/>
            <person name="Watson M."/>
            <person name="Adriaenssens E.M."/>
            <person name="Foster-Nyarko E."/>
            <person name="Jarju S."/>
            <person name="Secka A."/>
            <person name="Antonio M."/>
            <person name="Oren A."/>
            <person name="Chaudhuri R.R."/>
            <person name="La Ragione R."/>
            <person name="Hildebrand F."/>
            <person name="Pallen M.J."/>
        </authorList>
    </citation>
    <scope>NUCLEOTIDE SEQUENCE</scope>
    <source>
        <strain evidence="11">CHK191-8634</strain>
    </source>
</reference>
<dbReference type="Gene3D" id="3.40.470.10">
    <property type="entry name" value="Uracil-DNA glycosylase-like domain"/>
    <property type="match status" value="1"/>
</dbReference>
<evidence type="ECO:0000259" key="10">
    <source>
        <dbReference type="SMART" id="SM00986"/>
    </source>
</evidence>
<proteinExistence type="inferred from homology"/>
<keyword evidence="8 9" id="KW-0234">DNA repair</keyword>
<dbReference type="InterPro" id="IPR002043">
    <property type="entry name" value="UDG_fam1"/>
</dbReference>
<evidence type="ECO:0000256" key="7">
    <source>
        <dbReference type="ARBA" id="ARBA00022801"/>
    </source>
</evidence>
<dbReference type="Pfam" id="PF03167">
    <property type="entry name" value="UDG"/>
    <property type="match status" value="1"/>
</dbReference>
<dbReference type="PANTHER" id="PTHR11264:SF0">
    <property type="entry name" value="URACIL-DNA GLYCOSYLASE"/>
    <property type="match status" value="1"/>
</dbReference>
<dbReference type="GO" id="GO:0005737">
    <property type="term" value="C:cytoplasm"/>
    <property type="evidence" value="ECO:0007669"/>
    <property type="project" value="UniProtKB-SubCell"/>
</dbReference>
<protein>
    <recommendedName>
        <fullName evidence="5 9">Uracil-DNA glycosylase</fullName>
        <shortName evidence="9">UDG</shortName>
        <ecNumber evidence="4 9">3.2.2.27</ecNumber>
    </recommendedName>
</protein>
<comment type="similarity">
    <text evidence="3 9">Belongs to the uracil-DNA glycosylase (UDG) superfamily. UNG family.</text>
</comment>
<dbReference type="NCBIfam" id="NF003591">
    <property type="entry name" value="PRK05254.1-4"/>
    <property type="match status" value="1"/>
</dbReference>
<dbReference type="SMART" id="SM00987">
    <property type="entry name" value="UreE_C"/>
    <property type="match status" value="1"/>
</dbReference>
<feature type="domain" description="Uracil-DNA glycosylase-like" evidence="10">
    <location>
        <begin position="49"/>
        <end position="208"/>
    </location>
</feature>
<comment type="caution">
    <text evidence="11">The sequence shown here is derived from an EMBL/GenBank/DDBJ whole genome shotgun (WGS) entry which is preliminary data.</text>
</comment>
<evidence type="ECO:0000256" key="4">
    <source>
        <dbReference type="ARBA" id="ARBA00012030"/>
    </source>
</evidence>
<evidence type="ECO:0000256" key="5">
    <source>
        <dbReference type="ARBA" id="ARBA00018429"/>
    </source>
</evidence>
<organism evidence="11 12">
    <name type="scientific">Candidatus Ventrousia excrementavium</name>
    <dbReference type="NCBI Taxonomy" id="2840961"/>
    <lineage>
        <taxon>Bacteria</taxon>
        <taxon>Bacillati</taxon>
        <taxon>Bacillota</taxon>
        <taxon>Clostridia</taxon>
        <taxon>Eubacteriales</taxon>
        <taxon>Clostridiaceae</taxon>
        <taxon>Clostridiaceae incertae sedis</taxon>
        <taxon>Candidatus Ventrousia</taxon>
    </lineage>
</organism>
<evidence type="ECO:0000313" key="11">
    <source>
        <dbReference type="EMBL" id="HIU44185.1"/>
    </source>
</evidence>
<dbReference type="NCBIfam" id="TIGR00628">
    <property type="entry name" value="ung"/>
    <property type="match status" value="1"/>
</dbReference>
<dbReference type="HAMAP" id="MF_00148">
    <property type="entry name" value="UDG"/>
    <property type="match status" value="1"/>
</dbReference>
<name>A0A9D1LLG2_9CLOT</name>
<dbReference type="AlphaFoldDB" id="A0A9D1LLG2"/>
<accession>A0A9D1LLG2</accession>
<evidence type="ECO:0000256" key="9">
    <source>
        <dbReference type="HAMAP-Rule" id="MF_00148"/>
    </source>
</evidence>
<dbReference type="SUPFAM" id="SSF52141">
    <property type="entry name" value="Uracil-DNA glycosylase-like"/>
    <property type="match status" value="1"/>
</dbReference>
<dbReference type="CDD" id="cd10027">
    <property type="entry name" value="UDG-F1-like"/>
    <property type="match status" value="1"/>
</dbReference>
<dbReference type="Proteomes" id="UP000824073">
    <property type="component" value="Unassembled WGS sequence"/>
</dbReference>
<comment type="catalytic activity">
    <reaction evidence="1 9">
        <text>Hydrolyzes single-stranded DNA or mismatched double-stranded DNA and polynucleotides, releasing free uracil.</text>
        <dbReference type="EC" id="3.2.2.27"/>
    </reaction>
</comment>
<dbReference type="EMBL" id="DVMR01000058">
    <property type="protein sequence ID" value="HIU44185.1"/>
    <property type="molecule type" value="Genomic_DNA"/>
</dbReference>
<dbReference type="InterPro" id="IPR005122">
    <property type="entry name" value="Uracil-DNA_glycosylase-like"/>
</dbReference>
<dbReference type="NCBIfam" id="NF003592">
    <property type="entry name" value="PRK05254.1-5"/>
    <property type="match status" value="1"/>
</dbReference>
<dbReference type="NCBIfam" id="NF003589">
    <property type="entry name" value="PRK05254.1-2"/>
    <property type="match status" value="1"/>
</dbReference>
<comment type="subcellular location">
    <subcellularLocation>
        <location evidence="9">Cytoplasm</location>
    </subcellularLocation>
</comment>
<dbReference type="FunFam" id="3.40.470.10:FF:000001">
    <property type="entry name" value="Uracil-DNA glycosylase"/>
    <property type="match status" value="1"/>
</dbReference>
<dbReference type="InterPro" id="IPR036895">
    <property type="entry name" value="Uracil-DNA_glycosylase-like_sf"/>
</dbReference>
<dbReference type="GO" id="GO:0097510">
    <property type="term" value="P:base-excision repair, AP site formation via deaminated base removal"/>
    <property type="evidence" value="ECO:0007669"/>
    <property type="project" value="TreeGrafter"/>
</dbReference>
<evidence type="ECO:0000256" key="3">
    <source>
        <dbReference type="ARBA" id="ARBA00008184"/>
    </source>
</evidence>